<dbReference type="EMBL" id="JAQMUC010000065">
    <property type="protein sequence ID" value="MDB9536578.1"/>
    <property type="molecule type" value="Genomic_DNA"/>
</dbReference>
<keyword evidence="2" id="KW-1185">Reference proteome</keyword>
<protein>
    <submittedName>
        <fullName evidence="1">Uncharacterized protein</fullName>
    </submittedName>
</protein>
<evidence type="ECO:0000313" key="1">
    <source>
        <dbReference type="EMBL" id="MDB9536578.1"/>
    </source>
</evidence>
<dbReference type="Proteomes" id="UP001211249">
    <property type="component" value="Unassembled WGS sequence"/>
</dbReference>
<accession>A0ABT5AIL7</accession>
<name>A0ABT5AIL7_9CYAN</name>
<sequence length="61" mass="7228">MIKKLLMRLINHFRPIQILRFVAAYNLGQSNYLQFKDQQFGDETVDSLSQKIDTEQNIKNN</sequence>
<comment type="caution">
    <text evidence="1">The sequence shown here is derived from an EMBL/GenBank/DDBJ whole genome shotgun (WGS) entry which is preliminary data.</text>
</comment>
<gene>
    <name evidence="1" type="ORF">PN451_12200</name>
</gene>
<reference evidence="1 2" key="1">
    <citation type="submission" date="2023-01" db="EMBL/GenBank/DDBJ databases">
        <title>Genomes from the Australian National Cyanobacteria Reference Collection.</title>
        <authorList>
            <person name="Willis A."/>
            <person name="Lee E.M.F."/>
        </authorList>
    </citation>
    <scope>NUCLEOTIDE SEQUENCE [LARGE SCALE GENOMIC DNA]</scope>
    <source>
        <strain evidence="1 2">CS-1226</strain>
    </source>
</reference>
<evidence type="ECO:0000313" key="2">
    <source>
        <dbReference type="Proteomes" id="UP001211249"/>
    </source>
</evidence>
<organism evidence="1 2">
    <name type="scientific">Dolichospermum planctonicum CS-1226</name>
    <dbReference type="NCBI Taxonomy" id="3021751"/>
    <lineage>
        <taxon>Bacteria</taxon>
        <taxon>Bacillati</taxon>
        <taxon>Cyanobacteriota</taxon>
        <taxon>Cyanophyceae</taxon>
        <taxon>Nostocales</taxon>
        <taxon>Aphanizomenonaceae</taxon>
        <taxon>Dolichospermum</taxon>
        <taxon>Dolichospermum planctonicum</taxon>
    </lineage>
</organism>
<proteinExistence type="predicted"/>